<dbReference type="VEuPathDB" id="FungiDB:G647_01867"/>
<dbReference type="VEuPathDB" id="FungiDB:CLCR_03688"/>
<evidence type="ECO:0000313" key="2">
    <source>
        <dbReference type="Proteomes" id="UP000094526"/>
    </source>
</evidence>
<dbReference type="Proteomes" id="UP000094526">
    <property type="component" value="Unassembled WGS sequence"/>
</dbReference>
<dbReference type="AlphaFoldDB" id="A0A1C1CGC6"/>
<gene>
    <name evidence="1" type="ORF">CLCR_03688</name>
</gene>
<organism evidence="1 2">
    <name type="scientific">Cladophialophora carrionii</name>
    <dbReference type="NCBI Taxonomy" id="86049"/>
    <lineage>
        <taxon>Eukaryota</taxon>
        <taxon>Fungi</taxon>
        <taxon>Dikarya</taxon>
        <taxon>Ascomycota</taxon>
        <taxon>Pezizomycotina</taxon>
        <taxon>Eurotiomycetes</taxon>
        <taxon>Chaetothyriomycetidae</taxon>
        <taxon>Chaetothyriales</taxon>
        <taxon>Herpotrichiellaceae</taxon>
        <taxon>Cladophialophora</taxon>
    </lineage>
</organism>
<keyword evidence="2" id="KW-1185">Reference proteome</keyword>
<protein>
    <submittedName>
        <fullName evidence="1">Uncharacterized protein</fullName>
    </submittedName>
</protein>
<comment type="caution">
    <text evidence="1">The sequence shown here is derived from an EMBL/GenBank/DDBJ whole genome shotgun (WGS) entry which is preliminary data.</text>
</comment>
<dbReference type="OrthoDB" id="4142560at2759"/>
<sequence>MTFWQQRRIPINKGWGPCKRTHWVPVNEHYSVQGLDGMTRTWDWRVGIDPGAFAPTGGFNTPGNMGYGGFLERGPGGPVVVVRDRDRGHGLSNRALNELLDDILARDPDDDRRAASERREDEFRARWLALHNEGNACRERFGGHIETYESRTTQPINDSRLTSLRAEAATYADRGKQRAEEQARRDRERLWELRDADLGREARADLEDYGFVRVAPVRRPRW</sequence>
<proteinExistence type="predicted"/>
<evidence type="ECO:0000313" key="1">
    <source>
        <dbReference type="EMBL" id="OCT47517.1"/>
    </source>
</evidence>
<name>A0A1C1CGC6_9EURO</name>
<accession>A0A1C1CGC6</accession>
<reference evidence="2" key="1">
    <citation type="submission" date="2015-07" db="EMBL/GenBank/DDBJ databases">
        <authorList>
            <person name="Teixeira M.M."/>
            <person name="Souza R.C."/>
            <person name="Almeida L.G."/>
            <person name="Vicente V.A."/>
            <person name="de Hoog S."/>
            <person name="Bocca A.L."/>
            <person name="de Almeida S.R."/>
            <person name="Vasconcelos A.T."/>
            <person name="Felipe M.S."/>
        </authorList>
    </citation>
    <scope>NUCLEOTIDE SEQUENCE [LARGE SCALE GENOMIC DNA]</scope>
    <source>
        <strain evidence="2">KSF</strain>
    </source>
</reference>
<dbReference type="EMBL" id="LGRB01000013">
    <property type="protein sequence ID" value="OCT47517.1"/>
    <property type="molecule type" value="Genomic_DNA"/>
</dbReference>